<gene>
    <name evidence="1" type="ORF">CCAND38_260012</name>
    <name evidence="2" type="ORF">CCAND93_990005</name>
</gene>
<dbReference type="NCBIfam" id="NF033205">
    <property type="entry name" value="IPExxxVDY"/>
    <property type="match status" value="1"/>
</dbReference>
<sequence length="156" mass="18510">MATYKLSNDWFDDTFKLIAIHTTLEDFRLVYFLNNHLKINLSRNKKKKIVNEQNSVPFPYFEWYDELSDVNWHCISNKVNVENNIKDSGLLFDSLYTASYLLKDKKKVDFFLKIDCDNRFKTQNVLDKVNEITQVTAYEIDTYTLNTKNKLILQGC</sequence>
<evidence type="ECO:0000313" key="2">
    <source>
        <dbReference type="EMBL" id="CEN54602.1"/>
    </source>
</evidence>
<dbReference type="EMBL" id="CDOI01000136">
    <property type="protein sequence ID" value="CEN45602.1"/>
    <property type="molecule type" value="Genomic_DNA"/>
</dbReference>
<dbReference type="STRING" id="1848903.CCAND38_260012"/>
<dbReference type="Proteomes" id="UP000038200">
    <property type="component" value="Unassembled WGS sequence"/>
</dbReference>
<evidence type="ECO:0008006" key="5">
    <source>
        <dbReference type="Google" id="ProtNLM"/>
    </source>
</evidence>
<name>A0A0B7I677_9FLAO</name>
<evidence type="ECO:0000313" key="3">
    <source>
        <dbReference type="Proteomes" id="UP000038200"/>
    </source>
</evidence>
<evidence type="ECO:0000313" key="1">
    <source>
        <dbReference type="EMBL" id="CEN45602.1"/>
    </source>
</evidence>
<dbReference type="InterPro" id="IPR047690">
    <property type="entry name" value="IPExxxVDY_fam"/>
</dbReference>
<dbReference type="AlphaFoldDB" id="A0A0B7I677"/>
<keyword evidence="4" id="KW-1185">Reference proteome</keyword>
<dbReference type="OrthoDB" id="676614at2"/>
<evidence type="ECO:0000313" key="4">
    <source>
        <dbReference type="Proteomes" id="UP000045051"/>
    </source>
</evidence>
<reference evidence="3 4" key="1">
    <citation type="submission" date="2015-01" db="EMBL/GenBank/DDBJ databases">
        <authorList>
            <person name="MANFREDI Pablo"/>
        </authorList>
    </citation>
    <scope>NUCLEOTIDE SEQUENCE [LARGE SCALE GENOMIC DNA]</scope>
    <source>
        <strain evidence="1 4">CcD38</strain>
        <strain evidence="2 3">CcD93</strain>
    </source>
</reference>
<dbReference type="EMBL" id="CDOL01000293">
    <property type="protein sequence ID" value="CEN54602.1"/>
    <property type="molecule type" value="Genomic_DNA"/>
</dbReference>
<proteinExistence type="predicted"/>
<organism evidence="1 4">
    <name type="scientific">Capnocytophaga canis</name>
    <dbReference type="NCBI Taxonomy" id="1848903"/>
    <lineage>
        <taxon>Bacteria</taxon>
        <taxon>Pseudomonadati</taxon>
        <taxon>Bacteroidota</taxon>
        <taxon>Flavobacteriia</taxon>
        <taxon>Flavobacteriales</taxon>
        <taxon>Flavobacteriaceae</taxon>
        <taxon>Capnocytophaga</taxon>
    </lineage>
</organism>
<protein>
    <recommendedName>
        <fullName evidence="5">IPExxxVDY family protein</fullName>
    </recommendedName>
</protein>
<dbReference type="RefSeq" id="WP_042010553.1">
    <property type="nucleotide sequence ID" value="NZ_CDOI01000136.1"/>
</dbReference>
<accession>A0A0B7I677</accession>
<dbReference type="Proteomes" id="UP000045051">
    <property type="component" value="Unassembled WGS sequence"/>
</dbReference>